<evidence type="ECO:0000313" key="2">
    <source>
        <dbReference type="Proteomes" id="UP000266118"/>
    </source>
</evidence>
<dbReference type="RefSeq" id="WP_119984900.1">
    <property type="nucleotide sequence ID" value="NZ_CP032489.1"/>
</dbReference>
<dbReference type="EMBL" id="CP032489">
    <property type="protein sequence ID" value="AYD46653.1"/>
    <property type="molecule type" value="Genomic_DNA"/>
</dbReference>
<gene>
    <name evidence="1" type="ORF">D6B99_02885</name>
</gene>
<organism evidence="1 2">
    <name type="scientific">Arachidicoccus soli</name>
    <dbReference type="NCBI Taxonomy" id="2341117"/>
    <lineage>
        <taxon>Bacteria</taxon>
        <taxon>Pseudomonadati</taxon>
        <taxon>Bacteroidota</taxon>
        <taxon>Chitinophagia</taxon>
        <taxon>Chitinophagales</taxon>
        <taxon>Chitinophagaceae</taxon>
        <taxon>Arachidicoccus</taxon>
    </lineage>
</organism>
<dbReference type="KEGG" id="ark:D6B99_02885"/>
<protein>
    <submittedName>
        <fullName evidence="1">Uncharacterized protein</fullName>
    </submittedName>
</protein>
<reference evidence="1 2" key="1">
    <citation type="submission" date="2018-09" db="EMBL/GenBank/DDBJ databases">
        <title>Arachidicoccus sp. nov., a bacterium isolated from soil.</title>
        <authorList>
            <person name="Weon H.-Y."/>
            <person name="Kwon S.-W."/>
            <person name="Lee S.A."/>
        </authorList>
    </citation>
    <scope>NUCLEOTIDE SEQUENCE [LARGE SCALE GENOMIC DNA]</scope>
    <source>
        <strain evidence="1 2">KIS59-12</strain>
    </source>
</reference>
<sequence>MNNNYAVFVKNSNTGAIFAKMDGVYRHIYTTQALNDCFITSFVMSYLSIQSTDPTPVGLPIGKKPDELGSPYAPIPTVPQYAFCATDSNQNLYFVEYLADRIHGWYFNCRLINSTTSSFYFFIKGSSRSGGN</sequence>
<name>A0A386HLM2_9BACT</name>
<dbReference type="Proteomes" id="UP000266118">
    <property type="component" value="Chromosome"/>
</dbReference>
<keyword evidence="2" id="KW-1185">Reference proteome</keyword>
<accession>A0A386HLM2</accession>
<evidence type="ECO:0000313" key="1">
    <source>
        <dbReference type="EMBL" id="AYD46653.1"/>
    </source>
</evidence>
<dbReference type="AlphaFoldDB" id="A0A386HLM2"/>
<proteinExistence type="predicted"/>